<reference evidence="1" key="2">
    <citation type="journal article" date="2015" name="Fish Shellfish Immunol.">
        <title>Early steps in the European eel (Anguilla anguilla)-Vibrio vulnificus interaction in the gills: Role of the RtxA13 toxin.</title>
        <authorList>
            <person name="Callol A."/>
            <person name="Pajuelo D."/>
            <person name="Ebbesson L."/>
            <person name="Teles M."/>
            <person name="MacKenzie S."/>
            <person name="Amaro C."/>
        </authorList>
    </citation>
    <scope>NUCLEOTIDE SEQUENCE</scope>
</reference>
<sequence>MGETQSHSRGKTQSYSRG</sequence>
<accession>A0A0E9T745</accession>
<reference evidence="1" key="1">
    <citation type="submission" date="2014-11" db="EMBL/GenBank/DDBJ databases">
        <authorList>
            <person name="Amaro Gonzalez C."/>
        </authorList>
    </citation>
    <scope>NUCLEOTIDE SEQUENCE</scope>
</reference>
<protein>
    <submittedName>
        <fullName evidence="1">Uncharacterized protein</fullName>
    </submittedName>
</protein>
<organism evidence="1">
    <name type="scientific">Anguilla anguilla</name>
    <name type="common">European freshwater eel</name>
    <name type="synonym">Muraena anguilla</name>
    <dbReference type="NCBI Taxonomy" id="7936"/>
    <lineage>
        <taxon>Eukaryota</taxon>
        <taxon>Metazoa</taxon>
        <taxon>Chordata</taxon>
        <taxon>Craniata</taxon>
        <taxon>Vertebrata</taxon>
        <taxon>Euteleostomi</taxon>
        <taxon>Actinopterygii</taxon>
        <taxon>Neopterygii</taxon>
        <taxon>Teleostei</taxon>
        <taxon>Anguilliformes</taxon>
        <taxon>Anguillidae</taxon>
        <taxon>Anguilla</taxon>
    </lineage>
</organism>
<evidence type="ECO:0000313" key="1">
    <source>
        <dbReference type="EMBL" id="JAH48568.1"/>
    </source>
</evidence>
<proteinExistence type="predicted"/>
<name>A0A0E9T745_ANGAN</name>
<dbReference type="AlphaFoldDB" id="A0A0E9T745"/>
<dbReference type="EMBL" id="GBXM01060009">
    <property type="protein sequence ID" value="JAH48568.1"/>
    <property type="molecule type" value="Transcribed_RNA"/>
</dbReference>